<dbReference type="PANTHER" id="PTHR11075:SF54">
    <property type="entry name" value="LARGE RIBOSOMAL SUBUNIT PROTEIN ML62"/>
    <property type="match status" value="1"/>
</dbReference>
<dbReference type="RefSeq" id="XP_002551519.1">
    <property type="nucleotide sequence ID" value="XM_002551473.1"/>
</dbReference>
<dbReference type="HOGENOM" id="CLU_089470_0_2_1"/>
<reference evidence="4 5" key="1">
    <citation type="journal article" date="2009" name="Genome Res.">
        <title>Comparative genomics of protoploid Saccharomycetaceae.</title>
        <authorList>
            <consortium name="The Genolevures Consortium"/>
            <person name="Souciet J.-L."/>
            <person name="Dujon B."/>
            <person name="Gaillardin C."/>
            <person name="Johnston M."/>
            <person name="Baret P.V."/>
            <person name="Cliften P."/>
            <person name="Sherman D.J."/>
            <person name="Weissenbach J."/>
            <person name="Westhof E."/>
            <person name="Wincker P."/>
            <person name="Jubin C."/>
            <person name="Poulain J."/>
            <person name="Barbe V."/>
            <person name="Segurens B."/>
            <person name="Artiguenave F."/>
            <person name="Anthouard V."/>
            <person name="Vacherie B."/>
            <person name="Val M.-E."/>
            <person name="Fulton R.S."/>
            <person name="Minx P."/>
            <person name="Wilson R."/>
            <person name="Durrens P."/>
            <person name="Jean G."/>
            <person name="Marck C."/>
            <person name="Martin T."/>
            <person name="Nikolski M."/>
            <person name="Rolland T."/>
            <person name="Seret M.-L."/>
            <person name="Casaregola S."/>
            <person name="Despons L."/>
            <person name="Fairhead C."/>
            <person name="Fischer G."/>
            <person name="Lafontaine I."/>
            <person name="Leh V."/>
            <person name="Lemaire M."/>
            <person name="de Montigny J."/>
            <person name="Neuveglise C."/>
            <person name="Thierry A."/>
            <person name="Blanc-Lenfle I."/>
            <person name="Bleykasten C."/>
            <person name="Diffels J."/>
            <person name="Fritsch E."/>
            <person name="Frangeul L."/>
            <person name="Goeffon A."/>
            <person name="Jauniaux N."/>
            <person name="Kachouri-Lafond R."/>
            <person name="Payen C."/>
            <person name="Potier S."/>
            <person name="Pribylova L."/>
            <person name="Ozanne C."/>
            <person name="Richard G.-F."/>
            <person name="Sacerdot C."/>
            <person name="Straub M.-L."/>
            <person name="Talla E."/>
        </authorList>
    </citation>
    <scope>NUCLEOTIDE SEQUENCE [LARGE SCALE GENOMIC DNA]</scope>
    <source>
        <strain evidence="5">ATCC 56472 / CBS 6340 / NRRL Y-8284</strain>
    </source>
</reference>
<evidence type="ECO:0000259" key="3">
    <source>
        <dbReference type="Pfam" id="PF00472"/>
    </source>
</evidence>
<dbReference type="AlphaFoldDB" id="C5DBC0"/>
<keyword evidence="5" id="KW-1185">Reference proteome</keyword>
<feature type="signal peptide" evidence="2">
    <location>
        <begin position="1"/>
        <end position="20"/>
    </location>
</feature>
<dbReference type="GO" id="GO:0070126">
    <property type="term" value="P:mitochondrial translational termination"/>
    <property type="evidence" value="ECO:0007669"/>
    <property type="project" value="TreeGrafter"/>
</dbReference>
<feature type="domain" description="Prokaryotic-type class I peptide chain release factors" evidence="3">
    <location>
        <begin position="48"/>
        <end position="184"/>
    </location>
</feature>
<dbReference type="PANTHER" id="PTHR11075">
    <property type="entry name" value="PEPTIDE CHAIN RELEASE FACTOR"/>
    <property type="match status" value="1"/>
</dbReference>
<evidence type="ECO:0000256" key="1">
    <source>
        <dbReference type="SAM" id="MobiDB-lite"/>
    </source>
</evidence>
<name>C5DBC0_LACTC</name>
<dbReference type="Gene3D" id="3.30.160.20">
    <property type="match status" value="1"/>
</dbReference>
<dbReference type="OMA" id="GGQNVNC"/>
<dbReference type="InParanoid" id="C5DBC0"/>
<dbReference type="OrthoDB" id="270639at2759"/>
<protein>
    <submittedName>
        <fullName evidence="4">KLTH0A01298p</fullName>
    </submittedName>
</protein>
<dbReference type="GO" id="GO:0005762">
    <property type="term" value="C:mitochondrial large ribosomal subunit"/>
    <property type="evidence" value="ECO:0007669"/>
    <property type="project" value="TreeGrafter"/>
</dbReference>
<accession>C5DBC0</accession>
<keyword evidence="2" id="KW-0732">Signal</keyword>
<dbReference type="eggNOG" id="KOG3429">
    <property type="taxonomic scope" value="Eukaryota"/>
</dbReference>
<organism evidence="4 5">
    <name type="scientific">Lachancea thermotolerans (strain ATCC 56472 / CBS 6340 / NRRL Y-8284)</name>
    <name type="common">Yeast</name>
    <name type="synonym">Kluyveromyces thermotolerans</name>
    <dbReference type="NCBI Taxonomy" id="559295"/>
    <lineage>
        <taxon>Eukaryota</taxon>
        <taxon>Fungi</taxon>
        <taxon>Dikarya</taxon>
        <taxon>Ascomycota</taxon>
        <taxon>Saccharomycotina</taxon>
        <taxon>Saccharomycetes</taxon>
        <taxon>Saccharomycetales</taxon>
        <taxon>Saccharomycetaceae</taxon>
        <taxon>Lachancea</taxon>
    </lineage>
</organism>
<feature type="region of interest" description="Disordered" evidence="1">
    <location>
        <begin position="163"/>
        <end position="185"/>
    </location>
</feature>
<dbReference type="InterPro" id="IPR000352">
    <property type="entry name" value="Pep_chain_release_fac_I"/>
</dbReference>
<evidence type="ECO:0000313" key="4">
    <source>
        <dbReference type="EMBL" id="CAR21077.1"/>
    </source>
</evidence>
<evidence type="ECO:0000256" key="2">
    <source>
        <dbReference type="SAM" id="SignalP"/>
    </source>
</evidence>
<dbReference type="Proteomes" id="UP000002036">
    <property type="component" value="Chromosome A"/>
</dbReference>
<evidence type="ECO:0000313" key="5">
    <source>
        <dbReference type="Proteomes" id="UP000002036"/>
    </source>
</evidence>
<dbReference type="STRING" id="559295.C5DBC0"/>
<dbReference type="EMBL" id="CU928165">
    <property type="protein sequence ID" value="CAR21077.1"/>
    <property type="molecule type" value="Genomic_DNA"/>
</dbReference>
<dbReference type="SUPFAM" id="SSF110916">
    <property type="entry name" value="Peptidyl-tRNA hydrolase domain-like"/>
    <property type="match status" value="1"/>
</dbReference>
<proteinExistence type="predicted"/>
<dbReference type="GO" id="GO:0004045">
    <property type="term" value="F:peptidyl-tRNA hydrolase activity"/>
    <property type="evidence" value="ECO:0007669"/>
    <property type="project" value="TreeGrafter"/>
</dbReference>
<dbReference type="FunCoup" id="C5DBC0">
    <property type="interactions" value="265"/>
</dbReference>
<dbReference type="InterPro" id="IPR052104">
    <property type="entry name" value="Mito_Release_Factor_mL62"/>
</dbReference>
<dbReference type="GO" id="GO:0016150">
    <property type="term" value="F:translation release factor activity, codon nonspecific"/>
    <property type="evidence" value="ECO:0007669"/>
    <property type="project" value="TreeGrafter"/>
</dbReference>
<sequence length="185" mass="21594">MRFGCRSRLPSLFFMRSVAGLLPIVRQYSAKTSLPAQQWVDSLTVRALPEKAFSYNFDRSSGPGGQNVNKVNSKCTLTIHAFSKCDWIPQEVRDQLVQRRFRYLSSSRDCVVIQSDQSRSRETNRQICLEKLVSELKTTCWFPKEAQPEDLQRWSAIRRKTSQQRLEGKKIKSDKKKLRRKVTDY</sequence>
<feature type="chain" id="PRO_5002950404" evidence="2">
    <location>
        <begin position="21"/>
        <end position="185"/>
    </location>
</feature>
<dbReference type="Pfam" id="PF00472">
    <property type="entry name" value="RF-1"/>
    <property type="match status" value="1"/>
</dbReference>
<feature type="compositionally biased region" description="Basic residues" evidence="1">
    <location>
        <begin position="172"/>
        <end position="185"/>
    </location>
</feature>
<gene>
    <name evidence="4" type="ordered locus">KLTH0A01298g</name>
</gene>
<dbReference type="KEGG" id="lth:KLTH0A01298g"/>
<dbReference type="GeneID" id="8290311"/>